<keyword evidence="2" id="KW-1185">Reference proteome</keyword>
<protein>
    <submittedName>
        <fullName evidence="1">Uncharacterized protein</fullName>
    </submittedName>
</protein>
<gene>
    <name evidence="1" type="ORF">AQUCO_38800001v1</name>
</gene>
<name>A0A2G5C0F7_AQUCA</name>
<evidence type="ECO:0000313" key="2">
    <source>
        <dbReference type="Proteomes" id="UP000230069"/>
    </source>
</evidence>
<sequence>MFERKNCTSHKNDDSNNLALLNTAYFGLNHYQMVRITITILYWLSSKSITNSASQIPIKHSSSKQLNNLYQKLDKAL</sequence>
<dbReference type="InParanoid" id="A0A2G5C0F7"/>
<accession>A0A2G5C0F7</accession>
<organism evidence="1 2">
    <name type="scientific">Aquilegia coerulea</name>
    <name type="common">Rocky mountain columbine</name>
    <dbReference type="NCBI Taxonomy" id="218851"/>
    <lineage>
        <taxon>Eukaryota</taxon>
        <taxon>Viridiplantae</taxon>
        <taxon>Streptophyta</taxon>
        <taxon>Embryophyta</taxon>
        <taxon>Tracheophyta</taxon>
        <taxon>Spermatophyta</taxon>
        <taxon>Magnoliopsida</taxon>
        <taxon>Ranunculales</taxon>
        <taxon>Ranunculaceae</taxon>
        <taxon>Thalictroideae</taxon>
        <taxon>Aquilegia</taxon>
    </lineage>
</organism>
<evidence type="ECO:0000313" key="1">
    <source>
        <dbReference type="EMBL" id="PIA24756.1"/>
    </source>
</evidence>
<dbReference type="Proteomes" id="UP000230069">
    <property type="component" value="Unassembled WGS sequence"/>
</dbReference>
<reference evidence="1 2" key="1">
    <citation type="submission" date="2017-09" db="EMBL/GenBank/DDBJ databases">
        <title>WGS assembly of Aquilegia coerulea Goldsmith.</title>
        <authorList>
            <person name="Hodges S."/>
            <person name="Kramer E."/>
            <person name="Nordborg M."/>
            <person name="Tomkins J."/>
            <person name="Borevitz J."/>
            <person name="Derieg N."/>
            <person name="Yan J."/>
            <person name="Mihaltcheva S."/>
            <person name="Hayes R.D."/>
            <person name="Rokhsar D."/>
        </authorList>
    </citation>
    <scope>NUCLEOTIDE SEQUENCE [LARGE SCALE GENOMIC DNA]</scope>
    <source>
        <strain evidence="2">cv. Goldsmith</strain>
    </source>
</reference>
<proteinExistence type="predicted"/>
<dbReference type="AlphaFoldDB" id="A0A2G5C0F7"/>
<dbReference type="EMBL" id="KZ305274">
    <property type="protein sequence ID" value="PIA24756.1"/>
    <property type="molecule type" value="Genomic_DNA"/>
</dbReference>